<feature type="transmembrane region" description="Helical" evidence="5">
    <location>
        <begin position="96"/>
        <end position="115"/>
    </location>
</feature>
<dbReference type="InterPro" id="IPR051533">
    <property type="entry name" value="WaaL-like"/>
</dbReference>
<dbReference type="PANTHER" id="PTHR37422:SF13">
    <property type="entry name" value="LIPOPOLYSACCHARIDE BIOSYNTHESIS PROTEIN PA4999-RELATED"/>
    <property type="match status" value="1"/>
</dbReference>
<reference evidence="7" key="2">
    <citation type="submission" date="2020-09" db="EMBL/GenBank/DDBJ databases">
        <authorList>
            <person name="Sun Q."/>
            <person name="Zhou Y."/>
        </authorList>
    </citation>
    <scope>NUCLEOTIDE SEQUENCE</scope>
    <source>
        <strain evidence="7">CGMCC 1.12785</strain>
    </source>
</reference>
<comment type="subcellular location">
    <subcellularLocation>
        <location evidence="1">Membrane</location>
        <topology evidence="1">Multi-pass membrane protein</topology>
    </subcellularLocation>
</comment>
<evidence type="ECO:0000256" key="3">
    <source>
        <dbReference type="ARBA" id="ARBA00022989"/>
    </source>
</evidence>
<gene>
    <name evidence="7" type="ORF">GCM10011333_34750</name>
</gene>
<evidence type="ECO:0000313" key="8">
    <source>
        <dbReference type="Proteomes" id="UP000616114"/>
    </source>
</evidence>
<feature type="domain" description="O-antigen ligase-related" evidence="6">
    <location>
        <begin position="186"/>
        <end position="322"/>
    </location>
</feature>
<feature type="transmembrane region" description="Helical" evidence="5">
    <location>
        <begin position="6"/>
        <end position="22"/>
    </location>
</feature>
<evidence type="ECO:0000259" key="6">
    <source>
        <dbReference type="Pfam" id="PF04932"/>
    </source>
</evidence>
<dbReference type="Proteomes" id="UP000616114">
    <property type="component" value="Unassembled WGS sequence"/>
</dbReference>
<dbReference type="AlphaFoldDB" id="A0A8J2U1H7"/>
<organism evidence="7 8">
    <name type="scientific">Sediminivirga luteola</name>
    <dbReference type="NCBI Taxonomy" id="1774748"/>
    <lineage>
        <taxon>Bacteria</taxon>
        <taxon>Bacillati</taxon>
        <taxon>Actinomycetota</taxon>
        <taxon>Actinomycetes</taxon>
        <taxon>Micrococcales</taxon>
        <taxon>Brevibacteriaceae</taxon>
        <taxon>Sediminivirga</taxon>
    </lineage>
</organism>
<feature type="transmembrane region" description="Helical" evidence="5">
    <location>
        <begin position="34"/>
        <end position="53"/>
    </location>
</feature>
<evidence type="ECO:0000256" key="4">
    <source>
        <dbReference type="ARBA" id="ARBA00023136"/>
    </source>
</evidence>
<feature type="transmembrane region" description="Helical" evidence="5">
    <location>
        <begin position="305"/>
        <end position="329"/>
    </location>
</feature>
<dbReference type="InterPro" id="IPR007016">
    <property type="entry name" value="O-antigen_ligase-rel_domated"/>
</dbReference>
<sequence>MRLGTFLFFVVFLALLGGRFTLDRLSPALPAIDLRLLFVAALTLGALLLILSGRQYMPTKVRAPAVGIIFVWIGWIVFTSAWAPHGARITDHMIDMFVLAVFLGLAFTFAAYLPASATERIWTWFFVVGIIYFVGAVAIGPDAQGRIAAPGGGPNVFVRVMILAAIAAFFLNVKKSKRLPLLFIPLFALGSALSGSRGGLLAAAIVLFLAAIPLARRLGAGKVIGLLILGGVATTVAVVTESRAAQFVQDRFIQQTLVERYESSRDTITDQAWEMFNAHPILGVGMDGYYAIQTGPITFAYPHNIVLASAAEGGFIGVIVLFIALLVLLRAATKHRPLPPGAFFALLAGMFVFFASLFSGDYYDSRFMWFFLGLAAIEAARPREDPDPATTTLEPVRRGP</sequence>
<feature type="transmembrane region" description="Helical" evidence="5">
    <location>
        <begin position="121"/>
        <end position="140"/>
    </location>
</feature>
<keyword evidence="8" id="KW-1185">Reference proteome</keyword>
<comment type="caution">
    <text evidence="7">The sequence shown here is derived from an EMBL/GenBank/DDBJ whole genome shotgun (WGS) entry which is preliminary data.</text>
</comment>
<dbReference type="PANTHER" id="PTHR37422">
    <property type="entry name" value="TEICHURONIC ACID BIOSYNTHESIS PROTEIN TUAE"/>
    <property type="match status" value="1"/>
</dbReference>
<feature type="transmembrane region" description="Helical" evidence="5">
    <location>
        <begin position="183"/>
        <end position="211"/>
    </location>
</feature>
<keyword evidence="4 5" id="KW-0472">Membrane</keyword>
<dbReference type="GO" id="GO:0016020">
    <property type="term" value="C:membrane"/>
    <property type="evidence" value="ECO:0007669"/>
    <property type="project" value="UniProtKB-SubCell"/>
</dbReference>
<feature type="transmembrane region" description="Helical" evidence="5">
    <location>
        <begin position="65"/>
        <end position="84"/>
    </location>
</feature>
<keyword evidence="2 5" id="KW-0812">Transmembrane</keyword>
<protein>
    <recommendedName>
        <fullName evidence="6">O-antigen ligase-related domain-containing protein</fullName>
    </recommendedName>
</protein>
<feature type="transmembrane region" description="Helical" evidence="5">
    <location>
        <begin position="223"/>
        <end position="240"/>
    </location>
</feature>
<dbReference type="Pfam" id="PF04932">
    <property type="entry name" value="Wzy_C"/>
    <property type="match status" value="1"/>
</dbReference>
<name>A0A8J2U1H7_9MICO</name>
<evidence type="ECO:0000256" key="1">
    <source>
        <dbReference type="ARBA" id="ARBA00004141"/>
    </source>
</evidence>
<accession>A0A8J2U1H7</accession>
<evidence type="ECO:0000256" key="5">
    <source>
        <dbReference type="SAM" id="Phobius"/>
    </source>
</evidence>
<dbReference type="EMBL" id="BMFY01000035">
    <property type="protein sequence ID" value="GGA29193.1"/>
    <property type="molecule type" value="Genomic_DNA"/>
</dbReference>
<feature type="transmembrane region" description="Helical" evidence="5">
    <location>
        <begin position="341"/>
        <end position="360"/>
    </location>
</feature>
<evidence type="ECO:0000313" key="7">
    <source>
        <dbReference type="EMBL" id="GGA29193.1"/>
    </source>
</evidence>
<proteinExistence type="predicted"/>
<feature type="transmembrane region" description="Helical" evidence="5">
    <location>
        <begin position="152"/>
        <end position="171"/>
    </location>
</feature>
<reference evidence="7" key="1">
    <citation type="journal article" date="2014" name="Int. J. Syst. Evol. Microbiol.">
        <title>Complete genome sequence of Corynebacterium casei LMG S-19264T (=DSM 44701T), isolated from a smear-ripened cheese.</title>
        <authorList>
            <consortium name="US DOE Joint Genome Institute (JGI-PGF)"/>
            <person name="Walter F."/>
            <person name="Albersmeier A."/>
            <person name="Kalinowski J."/>
            <person name="Ruckert C."/>
        </authorList>
    </citation>
    <scope>NUCLEOTIDE SEQUENCE</scope>
    <source>
        <strain evidence="7">CGMCC 1.12785</strain>
    </source>
</reference>
<keyword evidence="3 5" id="KW-1133">Transmembrane helix</keyword>
<evidence type="ECO:0000256" key="2">
    <source>
        <dbReference type="ARBA" id="ARBA00022692"/>
    </source>
</evidence>